<gene>
    <name evidence="1" type="ORF">DFH94DRAFT_692229</name>
</gene>
<dbReference type="Proteomes" id="UP000759537">
    <property type="component" value="Unassembled WGS sequence"/>
</dbReference>
<keyword evidence="2" id="KW-1185">Reference proteome</keyword>
<sequence length="97" mass="10777">MPSNLKKCKLSGLSGEEFQQAHDCLVRLKDIVAREEFEEGEDREGRREAAHETAELQVDIILSLFKSKLDGTQSLTFSSIAEQNLTELGVTFSGTFA</sequence>
<comment type="caution">
    <text evidence="1">The sequence shown here is derived from an EMBL/GenBank/DDBJ whole genome shotgun (WGS) entry which is preliminary data.</text>
</comment>
<name>A0A9P5MXK2_9AGAM</name>
<reference evidence="1" key="2">
    <citation type="journal article" date="2020" name="Nat. Commun.">
        <title>Large-scale genome sequencing of mycorrhizal fungi provides insights into the early evolution of symbiotic traits.</title>
        <authorList>
            <person name="Miyauchi S."/>
            <person name="Kiss E."/>
            <person name="Kuo A."/>
            <person name="Drula E."/>
            <person name="Kohler A."/>
            <person name="Sanchez-Garcia M."/>
            <person name="Morin E."/>
            <person name="Andreopoulos B."/>
            <person name="Barry K.W."/>
            <person name="Bonito G."/>
            <person name="Buee M."/>
            <person name="Carver A."/>
            <person name="Chen C."/>
            <person name="Cichocki N."/>
            <person name="Clum A."/>
            <person name="Culley D."/>
            <person name="Crous P.W."/>
            <person name="Fauchery L."/>
            <person name="Girlanda M."/>
            <person name="Hayes R.D."/>
            <person name="Keri Z."/>
            <person name="LaButti K."/>
            <person name="Lipzen A."/>
            <person name="Lombard V."/>
            <person name="Magnuson J."/>
            <person name="Maillard F."/>
            <person name="Murat C."/>
            <person name="Nolan M."/>
            <person name="Ohm R.A."/>
            <person name="Pangilinan J."/>
            <person name="Pereira M.F."/>
            <person name="Perotto S."/>
            <person name="Peter M."/>
            <person name="Pfister S."/>
            <person name="Riley R."/>
            <person name="Sitrit Y."/>
            <person name="Stielow J.B."/>
            <person name="Szollosi G."/>
            <person name="Zifcakova L."/>
            <person name="Stursova M."/>
            <person name="Spatafora J.W."/>
            <person name="Tedersoo L."/>
            <person name="Vaario L.M."/>
            <person name="Yamada A."/>
            <person name="Yan M."/>
            <person name="Wang P."/>
            <person name="Xu J."/>
            <person name="Bruns T."/>
            <person name="Baldrian P."/>
            <person name="Vilgalys R."/>
            <person name="Dunand C."/>
            <person name="Henrissat B."/>
            <person name="Grigoriev I.V."/>
            <person name="Hibbett D."/>
            <person name="Nagy L.G."/>
            <person name="Martin F.M."/>
        </authorList>
    </citation>
    <scope>NUCLEOTIDE SEQUENCE</scope>
    <source>
        <strain evidence="1">Prilba</strain>
    </source>
</reference>
<dbReference type="AlphaFoldDB" id="A0A9P5MXK2"/>
<evidence type="ECO:0000313" key="1">
    <source>
        <dbReference type="EMBL" id="KAF8481199.1"/>
    </source>
</evidence>
<dbReference type="EMBL" id="WHVB01000007">
    <property type="protein sequence ID" value="KAF8481199.1"/>
    <property type="molecule type" value="Genomic_DNA"/>
</dbReference>
<organism evidence="1 2">
    <name type="scientific">Russula ochroleuca</name>
    <dbReference type="NCBI Taxonomy" id="152965"/>
    <lineage>
        <taxon>Eukaryota</taxon>
        <taxon>Fungi</taxon>
        <taxon>Dikarya</taxon>
        <taxon>Basidiomycota</taxon>
        <taxon>Agaricomycotina</taxon>
        <taxon>Agaricomycetes</taxon>
        <taxon>Russulales</taxon>
        <taxon>Russulaceae</taxon>
        <taxon>Russula</taxon>
    </lineage>
</organism>
<dbReference type="OrthoDB" id="2691331at2759"/>
<evidence type="ECO:0000313" key="2">
    <source>
        <dbReference type="Proteomes" id="UP000759537"/>
    </source>
</evidence>
<reference evidence="1" key="1">
    <citation type="submission" date="2019-10" db="EMBL/GenBank/DDBJ databases">
        <authorList>
            <consortium name="DOE Joint Genome Institute"/>
            <person name="Kuo A."/>
            <person name="Miyauchi S."/>
            <person name="Kiss E."/>
            <person name="Drula E."/>
            <person name="Kohler A."/>
            <person name="Sanchez-Garcia M."/>
            <person name="Andreopoulos B."/>
            <person name="Barry K.W."/>
            <person name="Bonito G."/>
            <person name="Buee M."/>
            <person name="Carver A."/>
            <person name="Chen C."/>
            <person name="Cichocki N."/>
            <person name="Clum A."/>
            <person name="Culley D."/>
            <person name="Crous P.W."/>
            <person name="Fauchery L."/>
            <person name="Girlanda M."/>
            <person name="Hayes R."/>
            <person name="Keri Z."/>
            <person name="LaButti K."/>
            <person name="Lipzen A."/>
            <person name="Lombard V."/>
            <person name="Magnuson J."/>
            <person name="Maillard F."/>
            <person name="Morin E."/>
            <person name="Murat C."/>
            <person name="Nolan M."/>
            <person name="Ohm R."/>
            <person name="Pangilinan J."/>
            <person name="Pereira M."/>
            <person name="Perotto S."/>
            <person name="Peter M."/>
            <person name="Riley R."/>
            <person name="Sitrit Y."/>
            <person name="Stielow B."/>
            <person name="Szollosi G."/>
            <person name="Zifcakova L."/>
            <person name="Stursova M."/>
            <person name="Spatafora J.W."/>
            <person name="Tedersoo L."/>
            <person name="Vaario L.-M."/>
            <person name="Yamada A."/>
            <person name="Yan M."/>
            <person name="Wang P."/>
            <person name="Xu J."/>
            <person name="Bruns T."/>
            <person name="Baldrian P."/>
            <person name="Vilgalys R."/>
            <person name="Henrissat B."/>
            <person name="Grigoriev I.V."/>
            <person name="Hibbett D."/>
            <person name="Nagy L.G."/>
            <person name="Martin F.M."/>
        </authorList>
    </citation>
    <scope>NUCLEOTIDE SEQUENCE</scope>
    <source>
        <strain evidence="1">Prilba</strain>
    </source>
</reference>
<accession>A0A9P5MXK2</accession>
<protein>
    <submittedName>
        <fullName evidence="1">Uncharacterized protein</fullName>
    </submittedName>
</protein>
<proteinExistence type="predicted"/>